<evidence type="ECO:0000313" key="2">
    <source>
        <dbReference type="Proteomes" id="UP001432322"/>
    </source>
</evidence>
<accession>A0AAV5WNZ1</accession>
<dbReference type="InterPro" id="IPR035810">
    <property type="entry name" value="PEBP_euk"/>
</dbReference>
<protein>
    <recommendedName>
        <fullName evidence="3">Phosphatidylethanolamine-binding protein</fullName>
    </recommendedName>
</protein>
<dbReference type="AlphaFoldDB" id="A0AAV5WNZ1"/>
<feature type="non-terminal residue" evidence="1">
    <location>
        <position position="1"/>
    </location>
</feature>
<dbReference type="Pfam" id="PF01161">
    <property type="entry name" value="PBP"/>
    <property type="match status" value="1"/>
</dbReference>
<proteinExistence type="predicted"/>
<name>A0AAV5WNZ1_9BILA</name>
<evidence type="ECO:0008006" key="3">
    <source>
        <dbReference type="Google" id="ProtNLM"/>
    </source>
</evidence>
<dbReference type="PANTHER" id="PTHR11362:SF82">
    <property type="entry name" value="PHOSPHATIDYLETHANOLAMINE-BINDING PROTEIN 4"/>
    <property type="match status" value="1"/>
</dbReference>
<dbReference type="Gene3D" id="3.90.280.10">
    <property type="entry name" value="PEBP-like"/>
    <property type="match status" value="1"/>
</dbReference>
<dbReference type="InterPro" id="IPR008914">
    <property type="entry name" value="PEBP"/>
</dbReference>
<feature type="non-terminal residue" evidence="1">
    <location>
        <position position="184"/>
    </location>
</feature>
<dbReference type="EMBL" id="BTSY01000006">
    <property type="protein sequence ID" value="GMT31479.1"/>
    <property type="molecule type" value="Genomic_DNA"/>
</dbReference>
<dbReference type="Proteomes" id="UP001432322">
    <property type="component" value="Unassembled WGS sequence"/>
</dbReference>
<gene>
    <name evidence="1" type="ORF">PFISCL1PPCAC_22776</name>
</gene>
<evidence type="ECO:0000313" key="1">
    <source>
        <dbReference type="EMBL" id="GMT31479.1"/>
    </source>
</evidence>
<comment type="caution">
    <text evidence="1">The sequence shown here is derived from an EMBL/GenBank/DDBJ whole genome shotgun (WGS) entry which is preliminary data.</text>
</comment>
<dbReference type="SUPFAM" id="SSF49777">
    <property type="entry name" value="PEBP-like"/>
    <property type="match status" value="1"/>
</dbReference>
<reference evidence="1" key="1">
    <citation type="submission" date="2023-10" db="EMBL/GenBank/DDBJ databases">
        <title>Genome assembly of Pristionchus species.</title>
        <authorList>
            <person name="Yoshida K."/>
            <person name="Sommer R.J."/>
        </authorList>
    </citation>
    <scope>NUCLEOTIDE SEQUENCE</scope>
    <source>
        <strain evidence="1">RS5133</strain>
    </source>
</reference>
<dbReference type="InterPro" id="IPR036610">
    <property type="entry name" value="PEBP-like_sf"/>
</dbReference>
<sequence>VVCEPLISRSPTVTADAYDDQKVVPDVIHCSPENTLTVVWPESGATASVGNELTPTRVHTKPNVWWDADDKELYTLMMTGEVIPPEREVELREALHWLVVNIKGSDVATGHNVADYIAVGPPEGTGSHRYVFTVWRQNRALTSEDYGVSGTKTSLEGRLKFKTMVFAAKASGEEAPMAVAANFF</sequence>
<dbReference type="PANTHER" id="PTHR11362">
    <property type="entry name" value="PHOSPHATIDYLETHANOLAMINE-BINDING PROTEIN"/>
    <property type="match status" value="1"/>
</dbReference>
<organism evidence="1 2">
    <name type="scientific">Pristionchus fissidentatus</name>
    <dbReference type="NCBI Taxonomy" id="1538716"/>
    <lineage>
        <taxon>Eukaryota</taxon>
        <taxon>Metazoa</taxon>
        <taxon>Ecdysozoa</taxon>
        <taxon>Nematoda</taxon>
        <taxon>Chromadorea</taxon>
        <taxon>Rhabditida</taxon>
        <taxon>Rhabditina</taxon>
        <taxon>Diplogasteromorpha</taxon>
        <taxon>Diplogasteroidea</taxon>
        <taxon>Neodiplogasteridae</taxon>
        <taxon>Pristionchus</taxon>
    </lineage>
</organism>
<dbReference type="CDD" id="cd00866">
    <property type="entry name" value="PEBP_euk"/>
    <property type="match status" value="1"/>
</dbReference>
<keyword evidence="2" id="KW-1185">Reference proteome</keyword>